<proteinExistence type="predicted"/>
<keyword evidence="1" id="KW-0472">Membrane</keyword>
<keyword evidence="1" id="KW-1133">Transmembrane helix</keyword>
<evidence type="ECO:0000313" key="3">
    <source>
        <dbReference type="Proteomes" id="UP000183339"/>
    </source>
</evidence>
<reference evidence="2 3" key="1">
    <citation type="submission" date="2016-10" db="EMBL/GenBank/DDBJ databases">
        <authorList>
            <person name="de Groot N.N."/>
        </authorList>
    </citation>
    <scope>NUCLEOTIDE SEQUENCE [LARGE SCALE GENOMIC DNA]</scope>
    <source>
        <strain evidence="2 3">Nl7</strain>
    </source>
</reference>
<protein>
    <submittedName>
        <fullName evidence="2">Uncharacterized protein</fullName>
    </submittedName>
</protein>
<dbReference type="EMBL" id="FOHI01000012">
    <property type="protein sequence ID" value="SET67098.1"/>
    <property type="molecule type" value="Genomic_DNA"/>
</dbReference>
<dbReference type="OrthoDB" id="8561955at2"/>
<name>A0A1I0GAN5_9PROT</name>
<evidence type="ECO:0000256" key="1">
    <source>
        <dbReference type="SAM" id="Phobius"/>
    </source>
</evidence>
<gene>
    <name evidence="2" type="ORF">SAMN05216412_11232</name>
</gene>
<evidence type="ECO:0000313" key="2">
    <source>
        <dbReference type="EMBL" id="SET67098.1"/>
    </source>
</evidence>
<sequence>MKTRFVRHYVLFALLVGILANACGWAFNAKLVAHELDHAHHHVLSLDPAAHLDDHHHPEGNDDDHLDAATHLYLHAVGQYQPFFFMPPLIVPAFSAIEILMAFVLANIPDSILDSPLRPPRSIPLA</sequence>
<feature type="transmembrane region" description="Helical" evidence="1">
    <location>
        <begin position="89"/>
        <end position="108"/>
    </location>
</feature>
<dbReference type="RefSeq" id="WP_074709243.1">
    <property type="nucleotide sequence ID" value="NZ_FOHI01000012.1"/>
</dbReference>
<keyword evidence="1" id="KW-0812">Transmembrane</keyword>
<organism evidence="2 3">
    <name type="scientific">Nitrosospira multiformis</name>
    <dbReference type="NCBI Taxonomy" id="1231"/>
    <lineage>
        <taxon>Bacteria</taxon>
        <taxon>Pseudomonadati</taxon>
        <taxon>Pseudomonadota</taxon>
        <taxon>Betaproteobacteria</taxon>
        <taxon>Nitrosomonadales</taxon>
        <taxon>Nitrosomonadaceae</taxon>
        <taxon>Nitrosospira</taxon>
    </lineage>
</organism>
<dbReference type="AlphaFoldDB" id="A0A1I0GAN5"/>
<dbReference type="Proteomes" id="UP000183339">
    <property type="component" value="Unassembled WGS sequence"/>
</dbReference>
<accession>A0A1I0GAN5</accession>